<dbReference type="InterPro" id="IPR000537">
    <property type="entry name" value="UbiA_prenyltransferase"/>
</dbReference>
<feature type="transmembrane region" description="Helical" evidence="5">
    <location>
        <begin position="118"/>
        <end position="137"/>
    </location>
</feature>
<dbReference type="Pfam" id="PF01040">
    <property type="entry name" value="UbiA"/>
    <property type="match status" value="1"/>
</dbReference>
<dbReference type="GO" id="GO:0016765">
    <property type="term" value="F:transferase activity, transferring alkyl or aryl (other than methyl) groups"/>
    <property type="evidence" value="ECO:0007669"/>
    <property type="project" value="InterPro"/>
</dbReference>
<sequence>MVFHFSKTIVLFSKSDSVPILGPSVRQSRFLLNSVLTNCFQLAISMVLAGPTDALAFIAGFSWLELHLLTFEIKNQIIGLEEDRLSKPSRPIVAGRLSVTAAQKLYLFVGALSLIWSMYHGVLLCSAVYMVAIYCYNEGKMSRNWCLKSFLGAIGYVCYCWGTTIIFDHGNPLSNISTAAIVMSGLIHTTTGHAQDFRDRFGDAAIGRKTLPLLLPPRIARWSLALLLTIWTALLIGLWTPPHAVSVLLCLLCLTSGAKFIRNHSVEADRDSYWYYNMWLIMAHLLPAFARIAASEGRQASDFLVMN</sequence>
<keyword evidence="3 5" id="KW-1133">Transmembrane helix</keyword>
<dbReference type="GO" id="GO:0016020">
    <property type="term" value="C:membrane"/>
    <property type="evidence" value="ECO:0007669"/>
    <property type="project" value="UniProtKB-SubCell"/>
</dbReference>
<comment type="caution">
    <text evidence="6">The sequence shown here is derived from an EMBL/GenBank/DDBJ whole genome shotgun (WGS) entry which is preliminary data.</text>
</comment>
<organism evidence="6 7">
    <name type="scientific">Mycena albidolilacea</name>
    <dbReference type="NCBI Taxonomy" id="1033008"/>
    <lineage>
        <taxon>Eukaryota</taxon>
        <taxon>Fungi</taxon>
        <taxon>Dikarya</taxon>
        <taxon>Basidiomycota</taxon>
        <taxon>Agaricomycotina</taxon>
        <taxon>Agaricomycetes</taxon>
        <taxon>Agaricomycetidae</taxon>
        <taxon>Agaricales</taxon>
        <taxon>Marasmiineae</taxon>
        <taxon>Mycenaceae</taxon>
        <taxon>Mycena</taxon>
    </lineage>
</organism>
<dbReference type="PANTHER" id="PTHR42723">
    <property type="entry name" value="CHLOROPHYLL SYNTHASE"/>
    <property type="match status" value="1"/>
</dbReference>
<dbReference type="Proteomes" id="UP001218218">
    <property type="component" value="Unassembled WGS sequence"/>
</dbReference>
<dbReference type="InterPro" id="IPR044878">
    <property type="entry name" value="UbiA_sf"/>
</dbReference>
<feature type="transmembrane region" description="Helical" evidence="5">
    <location>
        <begin position="273"/>
        <end position="294"/>
    </location>
</feature>
<dbReference type="EMBL" id="JARIHO010000001">
    <property type="protein sequence ID" value="KAJ7368675.1"/>
    <property type="molecule type" value="Genomic_DNA"/>
</dbReference>
<comment type="subcellular location">
    <subcellularLocation>
        <location evidence="1">Membrane</location>
        <topology evidence="1">Multi-pass membrane protein</topology>
    </subcellularLocation>
</comment>
<feature type="transmembrane region" description="Helical" evidence="5">
    <location>
        <begin position="149"/>
        <end position="167"/>
    </location>
</feature>
<evidence type="ECO:0000256" key="3">
    <source>
        <dbReference type="ARBA" id="ARBA00022989"/>
    </source>
</evidence>
<reference evidence="6" key="1">
    <citation type="submission" date="2023-03" db="EMBL/GenBank/DDBJ databases">
        <title>Massive genome expansion in bonnet fungi (Mycena s.s.) driven by repeated elements and novel gene families across ecological guilds.</title>
        <authorList>
            <consortium name="Lawrence Berkeley National Laboratory"/>
            <person name="Harder C.B."/>
            <person name="Miyauchi S."/>
            <person name="Viragh M."/>
            <person name="Kuo A."/>
            <person name="Thoen E."/>
            <person name="Andreopoulos B."/>
            <person name="Lu D."/>
            <person name="Skrede I."/>
            <person name="Drula E."/>
            <person name="Henrissat B."/>
            <person name="Morin E."/>
            <person name="Kohler A."/>
            <person name="Barry K."/>
            <person name="LaButti K."/>
            <person name="Morin E."/>
            <person name="Salamov A."/>
            <person name="Lipzen A."/>
            <person name="Mereny Z."/>
            <person name="Hegedus B."/>
            <person name="Baldrian P."/>
            <person name="Stursova M."/>
            <person name="Weitz H."/>
            <person name="Taylor A."/>
            <person name="Grigoriev I.V."/>
            <person name="Nagy L.G."/>
            <person name="Martin F."/>
            <person name="Kauserud H."/>
        </authorList>
    </citation>
    <scope>NUCLEOTIDE SEQUENCE</scope>
    <source>
        <strain evidence="6">CBHHK002</strain>
    </source>
</reference>
<evidence type="ECO:0000256" key="2">
    <source>
        <dbReference type="ARBA" id="ARBA00022692"/>
    </source>
</evidence>
<keyword evidence="7" id="KW-1185">Reference proteome</keyword>
<name>A0AAD7AVQ1_9AGAR</name>
<evidence type="ECO:0000313" key="6">
    <source>
        <dbReference type="EMBL" id="KAJ7368675.1"/>
    </source>
</evidence>
<dbReference type="Gene3D" id="1.10.357.140">
    <property type="entry name" value="UbiA prenyltransferase"/>
    <property type="match status" value="1"/>
</dbReference>
<evidence type="ECO:0000313" key="7">
    <source>
        <dbReference type="Proteomes" id="UP001218218"/>
    </source>
</evidence>
<dbReference type="PANTHER" id="PTHR42723:SF1">
    <property type="entry name" value="CHLOROPHYLL SYNTHASE, CHLOROPLASTIC"/>
    <property type="match status" value="1"/>
</dbReference>
<evidence type="ECO:0000256" key="4">
    <source>
        <dbReference type="ARBA" id="ARBA00023136"/>
    </source>
</evidence>
<protein>
    <submittedName>
        <fullName evidence="6">UbiA prenyltransferase family-domain-containing protein</fullName>
    </submittedName>
</protein>
<evidence type="ECO:0000256" key="5">
    <source>
        <dbReference type="SAM" id="Phobius"/>
    </source>
</evidence>
<accession>A0AAD7AVQ1</accession>
<evidence type="ECO:0000256" key="1">
    <source>
        <dbReference type="ARBA" id="ARBA00004141"/>
    </source>
</evidence>
<keyword evidence="4 5" id="KW-0472">Membrane</keyword>
<proteinExistence type="predicted"/>
<dbReference type="CDD" id="cd13965">
    <property type="entry name" value="PT_UbiA_3"/>
    <property type="match status" value="1"/>
</dbReference>
<gene>
    <name evidence="6" type="ORF">DFH08DRAFT_31194</name>
</gene>
<dbReference type="AlphaFoldDB" id="A0AAD7AVQ1"/>
<dbReference type="InterPro" id="IPR050475">
    <property type="entry name" value="Prenyltransferase_related"/>
</dbReference>
<keyword evidence="2 5" id="KW-0812">Transmembrane</keyword>